<dbReference type="Pfam" id="PF00635">
    <property type="entry name" value="Motile_Sperm"/>
    <property type="match status" value="1"/>
</dbReference>
<dbReference type="PANTHER" id="PTHR34441">
    <property type="entry name" value="MOTILE SPERM DOMAIN-CONTAINING PROTEIN 1"/>
    <property type="match status" value="1"/>
</dbReference>
<dbReference type="SUPFAM" id="SSF49354">
    <property type="entry name" value="PapD-like"/>
    <property type="match status" value="1"/>
</dbReference>
<keyword evidence="4 6" id="KW-0472">Membrane</keyword>
<evidence type="ECO:0000259" key="7">
    <source>
        <dbReference type="Pfam" id="PF00635"/>
    </source>
</evidence>
<dbReference type="Gene3D" id="2.60.40.10">
    <property type="entry name" value="Immunoglobulins"/>
    <property type="match status" value="1"/>
</dbReference>
<sequence length="251" mass="28114">MDRGRQKEDANLSRIPVFVFPSTMYFNAHDRDHLKQILTIYNPYEFPIRFRVLSNASTFYNVRVDEGIISSKNSLDLIIKVSQDVRLEATTPLKHKFRIQIFHQHTKQEVGRRDVESIIHFGNLPSHLGPTRDSDTSSIHGASSSSEPFQQFPSGSMGPSKESSLATTSGATSPMAIFPQTHSQPNYVVLLVAVVCIVGLLLPYSNENCKASDSNKSHLETILPTYLHLSVNQKLLFAYTLGLVTMVILRP</sequence>
<evidence type="ECO:0000256" key="1">
    <source>
        <dbReference type="ARBA" id="ARBA00004141"/>
    </source>
</evidence>
<evidence type="ECO:0000313" key="8">
    <source>
        <dbReference type="EMBL" id="CAL8094566.1"/>
    </source>
</evidence>
<accession>A0ABP1Q9C1</accession>
<reference evidence="8 9" key="1">
    <citation type="submission" date="2024-08" db="EMBL/GenBank/DDBJ databases">
        <authorList>
            <person name="Cucini C."/>
            <person name="Frati F."/>
        </authorList>
    </citation>
    <scope>NUCLEOTIDE SEQUENCE [LARGE SCALE GENOMIC DNA]</scope>
</reference>
<evidence type="ECO:0000313" key="9">
    <source>
        <dbReference type="Proteomes" id="UP001642540"/>
    </source>
</evidence>
<dbReference type="InterPro" id="IPR039283">
    <property type="entry name" value="MOSPD1/3"/>
</dbReference>
<comment type="subcellular location">
    <subcellularLocation>
        <location evidence="1">Membrane</location>
        <topology evidence="1">Multi-pass membrane protein</topology>
    </subcellularLocation>
</comment>
<keyword evidence="9" id="KW-1185">Reference proteome</keyword>
<feature type="region of interest" description="Disordered" evidence="5">
    <location>
        <begin position="126"/>
        <end position="168"/>
    </location>
</feature>
<evidence type="ECO:0000256" key="2">
    <source>
        <dbReference type="ARBA" id="ARBA00022692"/>
    </source>
</evidence>
<evidence type="ECO:0000256" key="6">
    <source>
        <dbReference type="SAM" id="Phobius"/>
    </source>
</evidence>
<feature type="transmembrane region" description="Helical" evidence="6">
    <location>
        <begin position="225"/>
        <end position="249"/>
    </location>
</feature>
<organism evidence="8 9">
    <name type="scientific">Orchesella dallaii</name>
    <dbReference type="NCBI Taxonomy" id="48710"/>
    <lineage>
        <taxon>Eukaryota</taxon>
        <taxon>Metazoa</taxon>
        <taxon>Ecdysozoa</taxon>
        <taxon>Arthropoda</taxon>
        <taxon>Hexapoda</taxon>
        <taxon>Collembola</taxon>
        <taxon>Entomobryomorpha</taxon>
        <taxon>Entomobryoidea</taxon>
        <taxon>Orchesellidae</taxon>
        <taxon>Orchesellinae</taxon>
        <taxon>Orchesella</taxon>
    </lineage>
</organism>
<dbReference type="InterPro" id="IPR000535">
    <property type="entry name" value="MSP_dom"/>
</dbReference>
<protein>
    <recommendedName>
        <fullName evidence="7">MSP domain-containing protein</fullName>
    </recommendedName>
</protein>
<proteinExistence type="predicted"/>
<dbReference type="PANTHER" id="PTHR34441:SF1">
    <property type="entry name" value="MOTILE SPERM DOMAIN-CONTAINING 1"/>
    <property type="match status" value="1"/>
</dbReference>
<dbReference type="Proteomes" id="UP001642540">
    <property type="component" value="Unassembled WGS sequence"/>
</dbReference>
<feature type="compositionally biased region" description="Low complexity" evidence="5">
    <location>
        <begin position="143"/>
        <end position="156"/>
    </location>
</feature>
<evidence type="ECO:0000256" key="5">
    <source>
        <dbReference type="SAM" id="MobiDB-lite"/>
    </source>
</evidence>
<feature type="domain" description="MSP" evidence="7">
    <location>
        <begin position="17"/>
        <end position="106"/>
    </location>
</feature>
<dbReference type="EMBL" id="CAXLJM020000027">
    <property type="protein sequence ID" value="CAL8094566.1"/>
    <property type="molecule type" value="Genomic_DNA"/>
</dbReference>
<keyword evidence="2 6" id="KW-0812">Transmembrane</keyword>
<comment type="caution">
    <text evidence="8">The sequence shown here is derived from an EMBL/GenBank/DDBJ whole genome shotgun (WGS) entry which is preliminary data.</text>
</comment>
<dbReference type="InterPro" id="IPR013783">
    <property type="entry name" value="Ig-like_fold"/>
</dbReference>
<evidence type="ECO:0000256" key="4">
    <source>
        <dbReference type="ARBA" id="ARBA00023136"/>
    </source>
</evidence>
<name>A0ABP1Q9C1_9HEXA</name>
<keyword evidence="3 6" id="KW-1133">Transmembrane helix</keyword>
<feature type="transmembrane region" description="Helical" evidence="6">
    <location>
        <begin position="187"/>
        <end position="205"/>
    </location>
</feature>
<dbReference type="InterPro" id="IPR008962">
    <property type="entry name" value="PapD-like_sf"/>
</dbReference>
<gene>
    <name evidence="8" type="ORF">ODALV1_LOCUS8820</name>
</gene>
<evidence type="ECO:0000256" key="3">
    <source>
        <dbReference type="ARBA" id="ARBA00022989"/>
    </source>
</evidence>